<reference evidence="1" key="1">
    <citation type="submission" date="2017-12" db="EMBL/GenBank/DDBJ databases">
        <title>Sequencing the genomes of 1000 Actinobacteria strains.</title>
        <authorList>
            <person name="Klenk H.-P."/>
        </authorList>
    </citation>
    <scope>NUCLEOTIDE SEQUENCE [LARGE SCALE GENOMIC DNA]</scope>
    <source>
        <strain evidence="1">DSM 44228</strain>
    </source>
</reference>
<dbReference type="EMBL" id="PJNB01000001">
    <property type="protein sequence ID" value="PKW17990.1"/>
    <property type="molecule type" value="Genomic_DNA"/>
</dbReference>
<protein>
    <submittedName>
        <fullName evidence="1">Uncharacterized protein</fullName>
    </submittedName>
</protein>
<dbReference type="OrthoDB" id="3690191at2"/>
<evidence type="ECO:0000313" key="2">
    <source>
        <dbReference type="Proteomes" id="UP000233786"/>
    </source>
</evidence>
<keyword evidence="2" id="KW-1185">Reference proteome</keyword>
<name>A0A2N3Y510_SACSN</name>
<gene>
    <name evidence="1" type="ORF">A8926_6033</name>
</gene>
<organism evidence="1 2">
    <name type="scientific">Saccharopolyspora spinosa</name>
    <dbReference type="NCBI Taxonomy" id="60894"/>
    <lineage>
        <taxon>Bacteria</taxon>
        <taxon>Bacillati</taxon>
        <taxon>Actinomycetota</taxon>
        <taxon>Actinomycetes</taxon>
        <taxon>Pseudonocardiales</taxon>
        <taxon>Pseudonocardiaceae</taxon>
        <taxon>Saccharopolyspora</taxon>
    </lineage>
</organism>
<sequence>MSVTDRDAALSATPQQDFADALDQVLFHMGSALDEEQTNMVAGHLERRNVLPAAEAMASIGAEKRRRMSREDRNLLRLVIETYDGNRTDIDRLDSQAVLDAPTVRIRAPRFLGLA</sequence>
<comment type="caution">
    <text evidence="1">The sequence shown here is derived from an EMBL/GenBank/DDBJ whole genome shotgun (WGS) entry which is preliminary data.</text>
</comment>
<evidence type="ECO:0000313" key="1">
    <source>
        <dbReference type="EMBL" id="PKW17990.1"/>
    </source>
</evidence>
<dbReference type="RefSeq" id="WP_010307606.1">
    <property type="nucleotide sequence ID" value="NZ_CP061007.1"/>
</dbReference>
<accession>A0A2N3Y510</accession>
<proteinExistence type="predicted"/>
<dbReference type="Proteomes" id="UP000233786">
    <property type="component" value="Unassembled WGS sequence"/>
</dbReference>
<dbReference type="AlphaFoldDB" id="A0A2N3Y510"/>